<keyword evidence="4" id="KW-1185">Reference proteome</keyword>
<dbReference type="InterPro" id="IPR000253">
    <property type="entry name" value="FHA_dom"/>
</dbReference>
<proteinExistence type="predicted"/>
<organism evidence="3 4">
    <name type="scientific">Mycolicibacterium insubricum</name>
    <dbReference type="NCBI Taxonomy" id="444597"/>
    <lineage>
        <taxon>Bacteria</taxon>
        <taxon>Bacillati</taxon>
        <taxon>Actinomycetota</taxon>
        <taxon>Actinomycetes</taxon>
        <taxon>Mycobacteriales</taxon>
        <taxon>Mycobacteriaceae</taxon>
        <taxon>Mycolicibacterium</taxon>
    </lineage>
</organism>
<dbReference type="Pfam" id="PF00498">
    <property type="entry name" value="FHA"/>
    <property type="match status" value="1"/>
</dbReference>
<dbReference type="InterPro" id="IPR008984">
    <property type="entry name" value="SMAD_FHA_dom_sf"/>
</dbReference>
<name>A0A1X0DP25_9MYCO</name>
<dbReference type="SUPFAM" id="SSF47413">
    <property type="entry name" value="lambda repressor-like DNA-binding domains"/>
    <property type="match status" value="1"/>
</dbReference>
<dbReference type="Proteomes" id="UP000192801">
    <property type="component" value="Unassembled WGS sequence"/>
</dbReference>
<keyword evidence="1" id="KW-0597">Phosphoprotein</keyword>
<dbReference type="GO" id="GO:0003677">
    <property type="term" value="F:DNA binding"/>
    <property type="evidence" value="ECO:0007669"/>
    <property type="project" value="InterPro"/>
</dbReference>
<dbReference type="Gene3D" id="2.60.200.20">
    <property type="match status" value="1"/>
</dbReference>
<protein>
    <recommendedName>
        <fullName evidence="2">FHA domain-containing protein</fullName>
    </recommendedName>
</protein>
<reference evidence="3 4" key="1">
    <citation type="submission" date="2016-12" db="EMBL/GenBank/DDBJ databases">
        <title>The new phylogeny of genus Mycobacterium.</title>
        <authorList>
            <person name="Tortoli E."/>
            <person name="Trovato A."/>
            <person name="Cirillo D.M."/>
        </authorList>
    </citation>
    <scope>NUCLEOTIDE SEQUENCE [LARGE SCALE GENOMIC DNA]</scope>
    <source>
        <strain evidence="3 4">DSM 45130</strain>
    </source>
</reference>
<dbReference type="InterPro" id="IPR010982">
    <property type="entry name" value="Lambda_DNA-bd_dom_sf"/>
</dbReference>
<dbReference type="Gene3D" id="1.10.260.40">
    <property type="entry name" value="lambda repressor-like DNA-binding domains"/>
    <property type="match status" value="1"/>
</dbReference>
<comment type="caution">
    <text evidence="3">The sequence shown here is derived from an EMBL/GenBank/DDBJ whole genome shotgun (WGS) entry which is preliminary data.</text>
</comment>
<accession>A0A1X0DP25</accession>
<evidence type="ECO:0000313" key="3">
    <source>
        <dbReference type="EMBL" id="ORA73902.1"/>
    </source>
</evidence>
<evidence type="ECO:0000313" key="4">
    <source>
        <dbReference type="Proteomes" id="UP000192801"/>
    </source>
</evidence>
<dbReference type="SUPFAM" id="SSF49879">
    <property type="entry name" value="SMAD/FHA domain"/>
    <property type="match status" value="1"/>
</dbReference>
<evidence type="ECO:0000259" key="2">
    <source>
        <dbReference type="PROSITE" id="PS50006"/>
    </source>
</evidence>
<evidence type="ECO:0000256" key="1">
    <source>
        <dbReference type="ARBA" id="ARBA00022553"/>
    </source>
</evidence>
<dbReference type="PROSITE" id="PS50006">
    <property type="entry name" value="FHA_DOMAIN"/>
    <property type="match status" value="1"/>
</dbReference>
<dbReference type="STRING" id="444597.BST26_01275"/>
<feature type="domain" description="FHA" evidence="2">
    <location>
        <begin position="1"/>
        <end position="49"/>
    </location>
</feature>
<gene>
    <name evidence="3" type="ORF">BST26_01275</name>
</gene>
<dbReference type="AlphaFoldDB" id="A0A1X0DP25"/>
<dbReference type="EMBL" id="MVHS01000002">
    <property type="protein sequence ID" value="ORA73902.1"/>
    <property type="molecule type" value="Genomic_DNA"/>
</dbReference>
<sequence>MTLGRDPSSVLRLDYSWLSRVHVRLRPERNYWLAVDNSRNGMFVDGVRHESVVVTDGMTLRLGDADGLAVDLYLGDVDEDELLADEDPGLTSEEPIDPALARVGAAVAARRRELELTQRGLARDKIINAGALIAFEKGRSWPHESTRARLEQVLQWPVGSIAEIREGAPSPDEESTQVISTAVASPLIAQTIQLALKSIETAIAALPPVDAADYSERAGAILSDLRNLQTVAADAARNAPGAPALVVALGQVRRHHDELMTTAATAADAPLGRRLYAARRRCGLTAEDAALAAAVPVSVINTAEAEQPVPEHTAAALESLISQLG</sequence>